<organism evidence="3 4">
    <name type="scientific">Popillia japonica</name>
    <name type="common">Japanese beetle</name>
    <dbReference type="NCBI Taxonomy" id="7064"/>
    <lineage>
        <taxon>Eukaryota</taxon>
        <taxon>Metazoa</taxon>
        <taxon>Ecdysozoa</taxon>
        <taxon>Arthropoda</taxon>
        <taxon>Hexapoda</taxon>
        <taxon>Insecta</taxon>
        <taxon>Pterygota</taxon>
        <taxon>Neoptera</taxon>
        <taxon>Endopterygota</taxon>
        <taxon>Coleoptera</taxon>
        <taxon>Polyphaga</taxon>
        <taxon>Scarabaeiformia</taxon>
        <taxon>Scarabaeidae</taxon>
        <taxon>Rutelinae</taxon>
        <taxon>Popillia</taxon>
    </lineage>
</organism>
<dbReference type="PANTHER" id="PTHR19229">
    <property type="entry name" value="ATP-BINDING CASSETTE TRANSPORTER SUBFAMILY A ABCA"/>
    <property type="match status" value="1"/>
</dbReference>
<dbReference type="Gene3D" id="3.40.50.300">
    <property type="entry name" value="P-loop containing nucleotide triphosphate hydrolases"/>
    <property type="match status" value="1"/>
</dbReference>
<dbReference type="EMBL" id="JASPKY010000080">
    <property type="protein sequence ID" value="KAK9738942.1"/>
    <property type="molecule type" value="Genomic_DNA"/>
</dbReference>
<dbReference type="Pfam" id="PF00005">
    <property type="entry name" value="ABC_tran"/>
    <property type="match status" value="1"/>
</dbReference>
<dbReference type="PANTHER" id="PTHR19229:SF250">
    <property type="entry name" value="ABC TRANSPORTER DOMAIN-CONTAINING PROTEIN-RELATED"/>
    <property type="match status" value="1"/>
</dbReference>
<dbReference type="InterPro" id="IPR003439">
    <property type="entry name" value="ABC_transporter-like_ATP-bd"/>
</dbReference>
<evidence type="ECO:0000313" key="4">
    <source>
        <dbReference type="Proteomes" id="UP001458880"/>
    </source>
</evidence>
<evidence type="ECO:0000313" key="3">
    <source>
        <dbReference type="EMBL" id="KAK9738942.1"/>
    </source>
</evidence>
<dbReference type="Pfam" id="PF23321">
    <property type="entry name" value="R1_ABCA1"/>
    <property type="match status" value="1"/>
</dbReference>
<accession>A0AAW1LYX9</accession>
<dbReference type="InterPro" id="IPR056264">
    <property type="entry name" value="R2_ABCA1-4-like"/>
</dbReference>
<reference evidence="3 4" key="1">
    <citation type="journal article" date="2024" name="BMC Genomics">
        <title>De novo assembly and annotation of Popillia japonica's genome with initial clues to its potential as an invasive pest.</title>
        <authorList>
            <person name="Cucini C."/>
            <person name="Boschi S."/>
            <person name="Funari R."/>
            <person name="Cardaioli E."/>
            <person name="Iannotti N."/>
            <person name="Marturano G."/>
            <person name="Paoli F."/>
            <person name="Bruttini M."/>
            <person name="Carapelli A."/>
            <person name="Frati F."/>
            <person name="Nardi F."/>
        </authorList>
    </citation>
    <scope>NUCLEOTIDE SEQUENCE [LARGE SCALE GENOMIC DNA]</scope>
    <source>
        <strain evidence="3">DMR45628</strain>
    </source>
</reference>
<comment type="caution">
    <text evidence="3">The sequence shown here is derived from an EMBL/GenBank/DDBJ whole genome shotgun (WGS) entry which is preliminary data.</text>
</comment>
<feature type="domain" description="ABCA1-4-like C-terminal R2 regulatory" evidence="2">
    <location>
        <begin position="138"/>
        <end position="201"/>
    </location>
</feature>
<dbReference type="GO" id="GO:0140359">
    <property type="term" value="F:ABC-type transporter activity"/>
    <property type="evidence" value="ECO:0007669"/>
    <property type="project" value="InterPro"/>
</dbReference>
<dbReference type="GO" id="GO:0005524">
    <property type="term" value="F:ATP binding"/>
    <property type="evidence" value="ECO:0007669"/>
    <property type="project" value="InterPro"/>
</dbReference>
<protein>
    <recommendedName>
        <fullName evidence="5">ATPase AAA-type core domain-containing protein</fullName>
    </recommendedName>
</protein>
<dbReference type="GO" id="GO:0016887">
    <property type="term" value="F:ATP hydrolysis activity"/>
    <property type="evidence" value="ECO:0007669"/>
    <property type="project" value="InterPro"/>
</dbReference>
<keyword evidence="4" id="KW-1185">Reference proteome</keyword>
<feature type="domain" description="ABC transporter" evidence="1">
    <location>
        <begin position="13"/>
        <end position="66"/>
    </location>
</feature>
<dbReference type="GO" id="GO:0005319">
    <property type="term" value="F:lipid transporter activity"/>
    <property type="evidence" value="ECO:0007669"/>
    <property type="project" value="TreeGrafter"/>
</dbReference>
<dbReference type="InterPro" id="IPR027417">
    <property type="entry name" value="P-loop_NTPase"/>
</dbReference>
<name>A0AAW1LYX9_POPJA</name>
<dbReference type="SUPFAM" id="SSF52540">
    <property type="entry name" value="P-loop containing nucleoside triphosphate hydrolases"/>
    <property type="match status" value="1"/>
</dbReference>
<proteinExistence type="predicted"/>
<evidence type="ECO:0008006" key="5">
    <source>
        <dbReference type="Google" id="ProtNLM"/>
    </source>
</evidence>
<dbReference type="AlphaFoldDB" id="A0AAW1LYX9"/>
<dbReference type="Proteomes" id="UP001458880">
    <property type="component" value="Unassembled WGS sequence"/>
</dbReference>
<dbReference type="InterPro" id="IPR026082">
    <property type="entry name" value="ABCA"/>
</dbReference>
<sequence length="234" mass="26417">MKQVQKHVGYCPQFDALLDDMTGKETLIMHLNKQVKAYSGGNKRKLSSAIALIGDPAIVFLDEPTAGMDPSTRRNLWNTLCKIRDSGKCLVLTSHSMEECEALCTRLAIMVNGSFKCLGSTQHLKMKVKKTGLSYVFNDEDIAPIERYIQTHFPSAILKEKHQELLTYFIPDTSLPWSKMFGIMEHGKKEIDNIEDYSLGQSTLEQEYKIKCISLNSSLPRVDLNDIKLSRLGV</sequence>
<gene>
    <name evidence="3" type="ORF">QE152_g9395</name>
</gene>
<evidence type="ECO:0000259" key="1">
    <source>
        <dbReference type="Pfam" id="PF00005"/>
    </source>
</evidence>
<dbReference type="GO" id="GO:0016020">
    <property type="term" value="C:membrane"/>
    <property type="evidence" value="ECO:0007669"/>
    <property type="project" value="InterPro"/>
</dbReference>
<evidence type="ECO:0000259" key="2">
    <source>
        <dbReference type="Pfam" id="PF23321"/>
    </source>
</evidence>